<feature type="region of interest" description="Disordered" evidence="1">
    <location>
        <begin position="325"/>
        <end position="356"/>
    </location>
</feature>
<keyword evidence="2" id="KW-1133">Transmembrane helix</keyword>
<evidence type="ECO:0000256" key="2">
    <source>
        <dbReference type="SAM" id="Phobius"/>
    </source>
</evidence>
<keyword evidence="2" id="KW-0812">Transmembrane</keyword>
<comment type="caution">
    <text evidence="3">The sequence shown here is derived from an EMBL/GenBank/DDBJ whole genome shotgun (WGS) entry which is preliminary data.</text>
</comment>
<name>A0A1Y2DN32_9PEZI</name>
<gene>
    <name evidence="3" type="ORF">BCR38DRAFT_487752</name>
</gene>
<protein>
    <submittedName>
        <fullName evidence="3">Uncharacterized protein</fullName>
    </submittedName>
</protein>
<evidence type="ECO:0000313" key="3">
    <source>
        <dbReference type="EMBL" id="ORY60682.1"/>
    </source>
</evidence>
<reference evidence="3 4" key="1">
    <citation type="submission" date="2016-07" db="EMBL/GenBank/DDBJ databases">
        <title>Pervasive Adenine N6-methylation of Active Genes in Fungi.</title>
        <authorList>
            <consortium name="DOE Joint Genome Institute"/>
            <person name="Mondo S.J."/>
            <person name="Dannebaum R.O."/>
            <person name="Kuo R.C."/>
            <person name="Labutti K."/>
            <person name="Haridas S."/>
            <person name="Kuo A."/>
            <person name="Salamov A."/>
            <person name="Ahrendt S.R."/>
            <person name="Lipzen A."/>
            <person name="Sullivan W."/>
            <person name="Andreopoulos W.B."/>
            <person name="Clum A."/>
            <person name="Lindquist E."/>
            <person name="Daum C."/>
            <person name="Ramamoorthy G.K."/>
            <person name="Gryganskyi A."/>
            <person name="Culley D."/>
            <person name="Magnuson J.K."/>
            <person name="James T.Y."/>
            <person name="O'Malley M.A."/>
            <person name="Stajich J.E."/>
            <person name="Spatafora J.W."/>
            <person name="Visel A."/>
            <person name="Grigoriev I.V."/>
        </authorList>
    </citation>
    <scope>NUCLEOTIDE SEQUENCE [LARGE SCALE GENOMIC DNA]</scope>
    <source>
        <strain evidence="3 4">CBS 129021</strain>
    </source>
</reference>
<dbReference type="InParanoid" id="A0A1Y2DN32"/>
<feature type="transmembrane region" description="Helical" evidence="2">
    <location>
        <begin position="147"/>
        <end position="167"/>
    </location>
</feature>
<feature type="transmembrane region" description="Helical" evidence="2">
    <location>
        <begin position="187"/>
        <end position="207"/>
    </location>
</feature>
<feature type="transmembrane region" description="Helical" evidence="2">
    <location>
        <begin position="228"/>
        <end position="246"/>
    </location>
</feature>
<dbReference type="GeneID" id="63780402"/>
<evidence type="ECO:0000313" key="4">
    <source>
        <dbReference type="Proteomes" id="UP000193689"/>
    </source>
</evidence>
<dbReference type="AlphaFoldDB" id="A0A1Y2DN32"/>
<keyword evidence="2" id="KW-0472">Membrane</keyword>
<feature type="transmembrane region" description="Helical" evidence="2">
    <location>
        <begin position="103"/>
        <end position="127"/>
    </location>
</feature>
<dbReference type="STRING" id="1141098.A0A1Y2DN32"/>
<dbReference type="RefSeq" id="XP_040712909.1">
    <property type="nucleotide sequence ID" value="XM_040864190.1"/>
</dbReference>
<dbReference type="Pfam" id="PF11309">
    <property type="entry name" value="DUF3112"/>
    <property type="match status" value="2"/>
</dbReference>
<feature type="transmembrane region" description="Helical" evidence="2">
    <location>
        <begin position="74"/>
        <end position="97"/>
    </location>
</feature>
<accession>A0A1Y2DN32</accession>
<dbReference type="OrthoDB" id="3357002at2759"/>
<proteinExistence type="predicted"/>
<dbReference type="EMBL" id="MCFJ01000011">
    <property type="protein sequence ID" value="ORY60682.1"/>
    <property type="molecule type" value="Genomic_DNA"/>
</dbReference>
<feature type="transmembrane region" description="Helical" evidence="2">
    <location>
        <begin position="266"/>
        <end position="285"/>
    </location>
</feature>
<feature type="compositionally biased region" description="Basic and acidic residues" evidence="1">
    <location>
        <begin position="336"/>
        <end position="356"/>
    </location>
</feature>
<sequence length="356" mass="39402">MASSQPQQQQQLQQQQQQQQSGLPYSLPMAQMGGLPLVVPDIPISATLLFFFTLLAATHMAIFQINRRREHNFVFSALLFALSMARIATLTMRIVWATQPTNVQIAISAAILTQAGVIIVFVVNLFFTERIILAYHSRLRQYLFVKLALRILVALIITMIIMAIIATVHSMYTLSQTAKRKDRDVQLFAATFLAVLAFLPIPILIISALVPSSNEKEKFGTGQLRTKVFLLLFTASLLTLGAGFRIGSNYAAPLINDPQWFDHKAVFYTVTFGIELIISFTYAVARFDKRFHVPDKTKGASTGQETTADEIESGAFNTVVQTETASVGLGQSEPDSAVKVDKENSRALDVEKGRSV</sequence>
<organism evidence="3 4">
    <name type="scientific">Pseudomassariella vexata</name>
    <dbReference type="NCBI Taxonomy" id="1141098"/>
    <lineage>
        <taxon>Eukaryota</taxon>
        <taxon>Fungi</taxon>
        <taxon>Dikarya</taxon>
        <taxon>Ascomycota</taxon>
        <taxon>Pezizomycotina</taxon>
        <taxon>Sordariomycetes</taxon>
        <taxon>Xylariomycetidae</taxon>
        <taxon>Amphisphaeriales</taxon>
        <taxon>Pseudomassariaceae</taxon>
        <taxon>Pseudomassariella</taxon>
    </lineage>
</organism>
<dbReference type="Proteomes" id="UP000193689">
    <property type="component" value="Unassembled WGS sequence"/>
</dbReference>
<feature type="transmembrane region" description="Helical" evidence="2">
    <location>
        <begin position="42"/>
        <end position="62"/>
    </location>
</feature>
<dbReference type="InterPro" id="IPR021460">
    <property type="entry name" value="DUF3112"/>
</dbReference>
<evidence type="ECO:0000256" key="1">
    <source>
        <dbReference type="SAM" id="MobiDB-lite"/>
    </source>
</evidence>
<keyword evidence="4" id="KW-1185">Reference proteome</keyword>
<dbReference type="PANTHER" id="PTHR35184">
    <property type="entry name" value="YALI0C10208P"/>
    <property type="match status" value="1"/>
</dbReference>
<dbReference type="PANTHER" id="PTHR35184:SF1">
    <property type="entry name" value="INTEGRAL MEMBRANE PROTEIN"/>
    <property type="match status" value="1"/>
</dbReference>